<dbReference type="EMBL" id="ML975155">
    <property type="protein sequence ID" value="KAF1813108.1"/>
    <property type="molecule type" value="Genomic_DNA"/>
</dbReference>
<name>A0A6G1G512_9PEZI</name>
<evidence type="ECO:0008006" key="4">
    <source>
        <dbReference type="Google" id="ProtNLM"/>
    </source>
</evidence>
<dbReference type="InterPro" id="IPR036291">
    <property type="entry name" value="NAD(P)-bd_dom_sf"/>
</dbReference>
<accession>A0A6G1G512</accession>
<gene>
    <name evidence="1 3" type="ORF">P152DRAFT_502112</name>
</gene>
<dbReference type="GeneID" id="54422897"/>
<keyword evidence="2" id="KW-1185">Reference proteome</keyword>
<dbReference type="AlphaFoldDB" id="A0A6G1G512"/>
<dbReference type="PANTHER" id="PTHR43431:SF7">
    <property type="entry name" value="OXIDOREDUCTASE, SHORT CHAIN DEHYDROGENASE_REDUCTASE FAMILY (AFU_ORTHOLOGUE AFUA_5G14000)"/>
    <property type="match status" value="1"/>
</dbReference>
<dbReference type="Gene3D" id="3.40.50.720">
    <property type="entry name" value="NAD(P)-binding Rossmann-like Domain"/>
    <property type="match status" value="1"/>
</dbReference>
<dbReference type="RefSeq" id="XP_033534739.1">
    <property type="nucleotide sequence ID" value="XM_033682327.1"/>
</dbReference>
<dbReference type="PANTHER" id="PTHR43431">
    <property type="entry name" value="OXIDOREDUCTASE, SHORT CHAIN DEHYDROGENASE/REDUCTASE FAMILY (AFU_ORTHOLOGUE AFUA_5G14000)"/>
    <property type="match status" value="1"/>
</dbReference>
<reference evidence="3" key="3">
    <citation type="submission" date="2025-04" db="UniProtKB">
        <authorList>
            <consortium name="RefSeq"/>
        </authorList>
    </citation>
    <scope>IDENTIFICATION</scope>
    <source>
        <strain evidence="3">CBS 781.70</strain>
    </source>
</reference>
<protein>
    <recommendedName>
        <fullName evidence="4">NAD(P)-binding protein</fullName>
    </recommendedName>
</protein>
<reference evidence="3" key="2">
    <citation type="submission" date="2020-04" db="EMBL/GenBank/DDBJ databases">
        <authorList>
            <consortium name="NCBI Genome Project"/>
        </authorList>
    </citation>
    <scope>NUCLEOTIDE SEQUENCE</scope>
    <source>
        <strain evidence="3">CBS 781.70</strain>
    </source>
</reference>
<organism evidence="1">
    <name type="scientific">Eremomyces bilateralis CBS 781.70</name>
    <dbReference type="NCBI Taxonomy" id="1392243"/>
    <lineage>
        <taxon>Eukaryota</taxon>
        <taxon>Fungi</taxon>
        <taxon>Dikarya</taxon>
        <taxon>Ascomycota</taxon>
        <taxon>Pezizomycotina</taxon>
        <taxon>Dothideomycetes</taxon>
        <taxon>Dothideomycetes incertae sedis</taxon>
        <taxon>Eremomycetales</taxon>
        <taxon>Eremomycetaceae</taxon>
        <taxon>Eremomyces</taxon>
    </lineage>
</organism>
<dbReference type="Proteomes" id="UP000504638">
    <property type="component" value="Unplaced"/>
</dbReference>
<proteinExistence type="predicted"/>
<evidence type="ECO:0000313" key="3">
    <source>
        <dbReference type="RefSeq" id="XP_033534739.1"/>
    </source>
</evidence>
<reference evidence="1 3" key="1">
    <citation type="submission" date="2020-01" db="EMBL/GenBank/DDBJ databases">
        <authorList>
            <consortium name="DOE Joint Genome Institute"/>
            <person name="Haridas S."/>
            <person name="Albert R."/>
            <person name="Binder M."/>
            <person name="Bloem J."/>
            <person name="Labutti K."/>
            <person name="Salamov A."/>
            <person name="Andreopoulos B."/>
            <person name="Baker S.E."/>
            <person name="Barry K."/>
            <person name="Bills G."/>
            <person name="Bluhm B.H."/>
            <person name="Cannon C."/>
            <person name="Castanera R."/>
            <person name="Culley D.E."/>
            <person name="Daum C."/>
            <person name="Ezra D."/>
            <person name="Gonzalez J.B."/>
            <person name="Henrissat B."/>
            <person name="Kuo A."/>
            <person name="Liang C."/>
            <person name="Lipzen A."/>
            <person name="Lutzoni F."/>
            <person name="Magnuson J."/>
            <person name="Mondo S."/>
            <person name="Nolan M."/>
            <person name="Ohm R."/>
            <person name="Pangilinan J."/>
            <person name="Park H.-J."/>
            <person name="Ramirez L."/>
            <person name="Alfaro M."/>
            <person name="Sun H."/>
            <person name="Tritt A."/>
            <person name="Yoshinaga Y."/>
            <person name="Zwiers L.-H."/>
            <person name="Turgeon B.G."/>
            <person name="Goodwin S.B."/>
            <person name="Spatafora J.W."/>
            <person name="Crous P.W."/>
            <person name="Grigoriev I.V."/>
        </authorList>
    </citation>
    <scope>NUCLEOTIDE SEQUENCE</scope>
    <source>
        <strain evidence="1 3">CBS 781.70</strain>
    </source>
</reference>
<evidence type="ECO:0000313" key="1">
    <source>
        <dbReference type="EMBL" id="KAF1813108.1"/>
    </source>
</evidence>
<sequence length="204" mass="22757">MSSNVLIVVGSDPGIGATTGSIFAKQKFKKVRFIQERAGENVEVRTYSVDITHTDDFLRVLRDSESLGQMECLFYNPARVVPSELLKFPSEEVLYDFKAIPLLQRLPKQEPASKPSILVPNSDLYKDPVPPLLALSLTKTAQRSLVLSLSKTYGKDVHIALVSANGPVNLTNKKLNPSYIAAQAWELYNQEKGHWTNEIEIVED</sequence>
<dbReference type="SUPFAM" id="SSF51735">
    <property type="entry name" value="NAD(P)-binding Rossmann-fold domains"/>
    <property type="match status" value="1"/>
</dbReference>
<evidence type="ECO:0000313" key="2">
    <source>
        <dbReference type="Proteomes" id="UP000504638"/>
    </source>
</evidence>
<dbReference type="OrthoDB" id="5336600at2759"/>